<keyword evidence="1" id="KW-1133">Transmembrane helix</keyword>
<accession>A0A1Y6EFJ7</accession>
<evidence type="ECO:0000256" key="1">
    <source>
        <dbReference type="SAM" id="Phobius"/>
    </source>
</evidence>
<evidence type="ECO:0000313" key="2">
    <source>
        <dbReference type="EMBL" id="SMQ61236.1"/>
    </source>
</evidence>
<dbReference type="PANTHER" id="PTHR38468:SF1">
    <property type="entry name" value="SLL0939 PROTEIN"/>
    <property type="match status" value="1"/>
</dbReference>
<sequence length="127" mass="13656">MLTDQIMLAIAVDVARLFELAGIAVIIIGAIIAAVKFGRNLVVGRGSEAGRERDLVARFRSTLGRSILTGLELLVAADIIRTVAVDPTLESVLVLGLIVIIRTFLSFSLEVEIDGKWPWQKGAEGKS</sequence>
<dbReference type="EMBL" id="FXWG01000001">
    <property type="protein sequence ID" value="SMQ61236.1"/>
    <property type="molecule type" value="Genomic_DNA"/>
</dbReference>
<gene>
    <name evidence="2" type="ORF">SAMN06297468_0529</name>
</gene>
<proteinExistence type="predicted"/>
<dbReference type="AlphaFoldDB" id="A0A1Y6EFJ7"/>
<dbReference type="Pfam" id="PF07784">
    <property type="entry name" value="DUF1622"/>
    <property type="match status" value="1"/>
</dbReference>
<keyword evidence="1" id="KW-0812">Transmembrane</keyword>
<evidence type="ECO:0000313" key="3">
    <source>
        <dbReference type="Proteomes" id="UP000194420"/>
    </source>
</evidence>
<evidence type="ECO:0008006" key="4">
    <source>
        <dbReference type="Google" id="ProtNLM"/>
    </source>
</evidence>
<feature type="transmembrane region" description="Helical" evidence="1">
    <location>
        <begin position="20"/>
        <end position="42"/>
    </location>
</feature>
<keyword evidence="1" id="KW-0472">Membrane</keyword>
<feature type="transmembrane region" description="Helical" evidence="1">
    <location>
        <begin position="63"/>
        <end position="80"/>
    </location>
</feature>
<dbReference type="Proteomes" id="UP000194420">
    <property type="component" value="Unassembled WGS sequence"/>
</dbReference>
<feature type="transmembrane region" description="Helical" evidence="1">
    <location>
        <begin position="92"/>
        <end position="111"/>
    </location>
</feature>
<dbReference type="InterPro" id="IPR012427">
    <property type="entry name" value="DUF1622"/>
</dbReference>
<organism evidence="2 3">
    <name type="scientific">Altererythrobacter xiamenensis</name>
    <dbReference type="NCBI Taxonomy" id="1316679"/>
    <lineage>
        <taxon>Bacteria</taxon>
        <taxon>Pseudomonadati</taxon>
        <taxon>Pseudomonadota</taxon>
        <taxon>Alphaproteobacteria</taxon>
        <taxon>Sphingomonadales</taxon>
        <taxon>Erythrobacteraceae</taxon>
        <taxon>Altererythrobacter</taxon>
    </lineage>
</organism>
<dbReference type="PANTHER" id="PTHR38468">
    <property type="entry name" value="SLL0939 PROTEIN"/>
    <property type="match status" value="1"/>
</dbReference>
<reference evidence="3" key="1">
    <citation type="submission" date="2017-04" db="EMBL/GenBank/DDBJ databases">
        <authorList>
            <person name="Varghese N."/>
            <person name="Submissions S."/>
        </authorList>
    </citation>
    <scope>NUCLEOTIDE SEQUENCE [LARGE SCALE GENOMIC DNA]</scope>
</reference>
<name>A0A1Y6EFJ7_9SPHN</name>
<protein>
    <recommendedName>
        <fullName evidence="4">DUF1622 domain-containing protein</fullName>
    </recommendedName>
</protein>
<keyword evidence="3" id="KW-1185">Reference proteome</keyword>